<feature type="transmembrane region" description="Helical" evidence="1">
    <location>
        <begin position="21"/>
        <end position="44"/>
    </location>
</feature>
<feature type="transmembrane region" description="Helical" evidence="1">
    <location>
        <begin position="170"/>
        <end position="191"/>
    </location>
</feature>
<dbReference type="Proteomes" id="UP001521209">
    <property type="component" value="Unassembled WGS sequence"/>
</dbReference>
<dbReference type="EMBL" id="JAKGBZ010000017">
    <property type="protein sequence ID" value="MCF3947041.1"/>
    <property type="molecule type" value="Genomic_DNA"/>
</dbReference>
<feature type="transmembrane region" description="Helical" evidence="1">
    <location>
        <begin position="203"/>
        <end position="219"/>
    </location>
</feature>
<keyword evidence="1" id="KW-0472">Membrane</keyword>
<comment type="caution">
    <text evidence="2">The sequence shown here is derived from an EMBL/GenBank/DDBJ whole genome shotgun (WGS) entry which is preliminary data.</text>
</comment>
<feature type="transmembrane region" description="Helical" evidence="1">
    <location>
        <begin position="395"/>
        <end position="418"/>
    </location>
</feature>
<feature type="transmembrane region" description="Helical" evidence="1">
    <location>
        <begin position="103"/>
        <end position="124"/>
    </location>
</feature>
<feature type="transmembrane region" description="Helical" evidence="1">
    <location>
        <begin position="463"/>
        <end position="483"/>
    </location>
</feature>
<feature type="transmembrane region" description="Helical" evidence="1">
    <location>
        <begin position="330"/>
        <end position="351"/>
    </location>
</feature>
<evidence type="ECO:0000313" key="2">
    <source>
        <dbReference type="EMBL" id="MCF3947041.1"/>
    </source>
</evidence>
<name>A0ABS9DWC9_9PROT</name>
<dbReference type="RefSeq" id="WP_235704272.1">
    <property type="nucleotide sequence ID" value="NZ_JAKGBZ010000017.1"/>
</dbReference>
<gene>
    <name evidence="2" type="ORF">L2A60_10150</name>
</gene>
<organism evidence="2 3">
    <name type="scientific">Acidiphilium iwatense</name>
    <dbReference type="NCBI Taxonomy" id="768198"/>
    <lineage>
        <taxon>Bacteria</taxon>
        <taxon>Pseudomonadati</taxon>
        <taxon>Pseudomonadota</taxon>
        <taxon>Alphaproteobacteria</taxon>
        <taxon>Acetobacterales</taxon>
        <taxon>Acidocellaceae</taxon>
        <taxon>Acidiphilium</taxon>
    </lineage>
</organism>
<reference evidence="2 3" key="1">
    <citation type="submission" date="2022-01" db="EMBL/GenBank/DDBJ databases">
        <authorList>
            <person name="Won M."/>
            <person name="Kim S.-J."/>
            <person name="Kwon S.-W."/>
        </authorList>
    </citation>
    <scope>NUCLEOTIDE SEQUENCE [LARGE SCALE GENOMIC DNA]</scope>
    <source>
        <strain evidence="2 3">KCTC 23505</strain>
    </source>
</reference>
<feature type="transmembrane region" description="Helical" evidence="1">
    <location>
        <begin position="430"/>
        <end position="451"/>
    </location>
</feature>
<feature type="transmembrane region" description="Helical" evidence="1">
    <location>
        <begin position="225"/>
        <end position="243"/>
    </location>
</feature>
<proteinExistence type="predicted"/>
<dbReference type="PANTHER" id="PTHR38454">
    <property type="entry name" value="INTEGRAL MEMBRANE PROTEIN-RELATED"/>
    <property type="match status" value="1"/>
</dbReference>
<feature type="transmembrane region" description="Helical" evidence="1">
    <location>
        <begin position="358"/>
        <end position="375"/>
    </location>
</feature>
<evidence type="ECO:0000256" key="1">
    <source>
        <dbReference type="SAM" id="Phobius"/>
    </source>
</evidence>
<feature type="transmembrane region" description="Helical" evidence="1">
    <location>
        <begin position="255"/>
        <end position="278"/>
    </location>
</feature>
<keyword evidence="1" id="KW-1133">Transmembrane helix</keyword>
<keyword evidence="3" id="KW-1185">Reference proteome</keyword>
<keyword evidence="1" id="KW-0812">Transmembrane</keyword>
<dbReference type="InterPro" id="IPR018580">
    <property type="entry name" value="Uncharacterised_YfhO"/>
</dbReference>
<evidence type="ECO:0000313" key="3">
    <source>
        <dbReference type="Proteomes" id="UP001521209"/>
    </source>
</evidence>
<feature type="transmembrane region" description="Helical" evidence="1">
    <location>
        <begin position="893"/>
        <end position="914"/>
    </location>
</feature>
<feature type="transmembrane region" description="Helical" evidence="1">
    <location>
        <begin position="131"/>
        <end position="150"/>
    </location>
</feature>
<protein>
    <submittedName>
        <fullName evidence="2">YfhO family protein</fullName>
    </submittedName>
</protein>
<dbReference type="PANTHER" id="PTHR38454:SF1">
    <property type="entry name" value="INTEGRAL MEMBRANE PROTEIN"/>
    <property type="match status" value="1"/>
</dbReference>
<sequence length="920" mass="98871">MERHDVTDRKTSKLRAKYRHGLPIALLLALPLLASGLILAGIVANNPALFVAFLTGSMGKRLLLAAPGWFDPTIGLITQPLGMLSAADWLHGIVPWWNPYSGVGMPLAAEMQTMSFFLPFVLLLKSWQGWLVLKLILQMLCGLFMYALLIELGLTRLAAFLAGALYALNATFFLVPHTMGPLPFAPLLLLGIERAQRAAREKWPLGWGLIPLALAYSIYGGYPESAYIDGILAAVWVMWRFATIGDARWRFAGKIALGAGIGLALSLPLLVPFFQYIAQSYLSRHAKLFSWIWLESPGAPVQLFPFIYGPIGAAPPAGVPAALVNLIQAYWVQLGGWFGPIAVTLALAALLRPSPQRGLAFVMFGFVLVWQARIWGFPPAIWLIDALPLMAQTDAIRFCGPAMEIACFIMAGIAVDAWQRSGALDRSATILLAALGVAVILIAVLPASGALRAWFAGAAAPRSFALAASGSELGLAVAAGLLLTIRPSRIALLALAFILGADALGTAAIGQLGAPFRGKLDLDGVRYLQHHLGGARFYSLQPFGPNYPAAYGLASIDENELPVQATWNRYIHQHLDPYADVVLFIGLQTRTLGCVLLPHIAAALRSGIFIRPQPGTIPPDQATELRRHLAAYETIGVKYVLAPPNQNPFTAVQALPEDSASRIPFALGPDAVLDGAIPAGLLRIDRINRVDVLIGTYHGASSGHLSLKICVGTECAIGKADLATASDNQFLEIPLVHPLVVPAGASVTYQLAHAAGGAVAIWLGTLRQDAPSSLTPAGAPALHAPILRFVSHPAGILPRLVFQDRVMRIYRLPWNRPLFSAEPVCHIASLNWNTVDATCIAPAVLTWLEADYPGWHARIDGQATPIAAAETMFQSVALPAGTSRVRFFYRPPFIRISCAVALAGMVIWLTLLMIGAKRRV</sequence>
<feature type="transmembrane region" description="Helical" evidence="1">
    <location>
        <begin position="490"/>
        <end position="510"/>
    </location>
</feature>
<accession>A0ABS9DWC9</accession>